<evidence type="ECO:0000259" key="2">
    <source>
        <dbReference type="Pfam" id="PF19633"/>
    </source>
</evidence>
<name>A0ABR2LIV7_9ASPA</name>
<accession>A0ABR2LIV7</accession>
<keyword evidence="1" id="KW-0812">Transmembrane</keyword>
<feature type="transmembrane region" description="Helical" evidence="1">
    <location>
        <begin position="94"/>
        <end position="116"/>
    </location>
</feature>
<evidence type="ECO:0000256" key="1">
    <source>
        <dbReference type="SAM" id="Phobius"/>
    </source>
</evidence>
<keyword evidence="1" id="KW-0472">Membrane</keyword>
<dbReference type="InterPro" id="IPR045606">
    <property type="entry name" value="ATXR3_C"/>
</dbReference>
<dbReference type="EMBL" id="JBBWWR010000019">
    <property type="protein sequence ID" value="KAK8942109.1"/>
    <property type="molecule type" value="Genomic_DNA"/>
</dbReference>
<feature type="domain" description="ATXR3 C-terminal" evidence="2">
    <location>
        <begin position="270"/>
        <end position="499"/>
    </location>
</feature>
<gene>
    <name evidence="3" type="primary">ATXR3</name>
    <name evidence="3" type="ORF">KSP40_PGU017349</name>
</gene>
<protein>
    <submittedName>
        <fullName evidence="3">Histone-lysine N-methyltransferase ATXR3</fullName>
    </submittedName>
</protein>
<feature type="domain" description="ATXR3 C-terminal" evidence="2">
    <location>
        <begin position="128"/>
        <end position="189"/>
    </location>
</feature>
<dbReference type="PANTHER" id="PTHR46655:SF1">
    <property type="entry name" value="HISTONE-LYSINE N-METHYLTRANSFERASE ATXR3"/>
    <property type="match status" value="1"/>
</dbReference>
<proteinExistence type="predicted"/>
<evidence type="ECO:0000313" key="3">
    <source>
        <dbReference type="EMBL" id="KAK8942109.1"/>
    </source>
</evidence>
<keyword evidence="1" id="KW-1133">Transmembrane helix</keyword>
<dbReference type="Pfam" id="PF19633">
    <property type="entry name" value="SDG2_C"/>
    <property type="match status" value="3"/>
</dbReference>
<evidence type="ECO:0000313" key="4">
    <source>
        <dbReference type="Proteomes" id="UP001412067"/>
    </source>
</evidence>
<organism evidence="3 4">
    <name type="scientific">Platanthera guangdongensis</name>
    <dbReference type="NCBI Taxonomy" id="2320717"/>
    <lineage>
        <taxon>Eukaryota</taxon>
        <taxon>Viridiplantae</taxon>
        <taxon>Streptophyta</taxon>
        <taxon>Embryophyta</taxon>
        <taxon>Tracheophyta</taxon>
        <taxon>Spermatophyta</taxon>
        <taxon>Magnoliopsida</taxon>
        <taxon>Liliopsida</taxon>
        <taxon>Asparagales</taxon>
        <taxon>Orchidaceae</taxon>
        <taxon>Orchidoideae</taxon>
        <taxon>Orchideae</taxon>
        <taxon>Orchidinae</taxon>
        <taxon>Platanthera</taxon>
    </lineage>
</organism>
<keyword evidence="4" id="KW-1185">Reference proteome</keyword>
<reference evidence="3 4" key="1">
    <citation type="journal article" date="2022" name="Nat. Plants">
        <title>Genomes of leafy and leafless Platanthera orchids illuminate the evolution of mycoheterotrophy.</title>
        <authorList>
            <person name="Li M.H."/>
            <person name="Liu K.W."/>
            <person name="Li Z."/>
            <person name="Lu H.C."/>
            <person name="Ye Q.L."/>
            <person name="Zhang D."/>
            <person name="Wang J.Y."/>
            <person name="Li Y.F."/>
            <person name="Zhong Z.M."/>
            <person name="Liu X."/>
            <person name="Yu X."/>
            <person name="Liu D.K."/>
            <person name="Tu X.D."/>
            <person name="Liu B."/>
            <person name="Hao Y."/>
            <person name="Liao X.Y."/>
            <person name="Jiang Y.T."/>
            <person name="Sun W.H."/>
            <person name="Chen J."/>
            <person name="Chen Y.Q."/>
            <person name="Ai Y."/>
            <person name="Zhai J.W."/>
            <person name="Wu S.S."/>
            <person name="Zhou Z."/>
            <person name="Hsiao Y.Y."/>
            <person name="Wu W.L."/>
            <person name="Chen Y.Y."/>
            <person name="Lin Y.F."/>
            <person name="Hsu J.L."/>
            <person name="Li C.Y."/>
            <person name="Wang Z.W."/>
            <person name="Zhao X."/>
            <person name="Zhong W.Y."/>
            <person name="Ma X.K."/>
            <person name="Ma L."/>
            <person name="Huang J."/>
            <person name="Chen G.Z."/>
            <person name="Huang M.Z."/>
            <person name="Huang L."/>
            <person name="Peng D.H."/>
            <person name="Luo Y.B."/>
            <person name="Zou S.Q."/>
            <person name="Chen S.P."/>
            <person name="Lan S."/>
            <person name="Tsai W.C."/>
            <person name="Van de Peer Y."/>
            <person name="Liu Z.J."/>
        </authorList>
    </citation>
    <scope>NUCLEOTIDE SEQUENCE [LARGE SCALE GENOMIC DNA]</scope>
    <source>
        <strain evidence="3">Lor288</strain>
    </source>
</reference>
<sequence>MVVGGAHSGVLGAGGSGGGPAGLLRVWEGNGGTWLWGKRLGKVLMSCHGILDRHKLILEACEANSLSQEDYIELGRAGVGTCLLEGLPDWLVSYSAHLVQFSAAVVLLVFFIIYLIPKIYGCLYWMKLRFINFERTKLPHEILKHNVEEKKKFFSEICLEVEKNDAEVQAEGVYNARLQNLALSLDKVNGIPYAGMMSTCFFPITSASRDKALLGAVPTNPDSTAWMFYRLTVRCSNCGNVRGLCPTDEGCVFGLLFRGSAVIATAKWTQRVRYVLRCVFGDPKKAPPPVRKLGPEALVSILWKGEGSLVEDLLASMAIHMEPEILNDLKFKIQSHDPSGFDNVQKELRKSLLWLRDELRNLPCTAKCRHDAAADLIHMYAYTKCFFKIREYQSVTSPPVYISPLDLGPKYAGRMGSGFQEYCKTYGVNYCLGQLIYWHSQNNADPDSRLGRARRGCLSLPDISSFYGKSHKPVHERVYDSRTVRFMLSRMVSAWAWPLKVIYVVNPGRIIPRTDAIERDGISLTGKAAGEIVAQGSDMGVQEQPWILWEPDAGCRVK</sequence>
<dbReference type="Proteomes" id="UP001412067">
    <property type="component" value="Unassembled WGS sequence"/>
</dbReference>
<dbReference type="PANTHER" id="PTHR46655">
    <property type="entry name" value="HISTONE-LYSINE N-METHYLTRANSFERASE ATXR3"/>
    <property type="match status" value="1"/>
</dbReference>
<comment type="caution">
    <text evidence="3">The sequence shown here is derived from an EMBL/GenBank/DDBJ whole genome shotgun (WGS) entry which is preliminary data.</text>
</comment>
<feature type="domain" description="ATXR3 C-terminal" evidence="2">
    <location>
        <begin position="41"/>
        <end position="101"/>
    </location>
</feature>